<dbReference type="Pfam" id="PF04608">
    <property type="entry name" value="PgpA"/>
    <property type="match status" value="1"/>
</dbReference>
<keyword evidence="1" id="KW-1208">Phospholipid metabolism</keyword>
<accession>A0A4R2PRB7</accession>
<feature type="transmembrane region" description="Helical" evidence="2">
    <location>
        <begin position="97"/>
        <end position="117"/>
    </location>
</feature>
<dbReference type="GO" id="GO:0006655">
    <property type="term" value="P:phosphatidylglycerol biosynthetic process"/>
    <property type="evidence" value="ECO:0007669"/>
    <property type="project" value="UniProtKB-UniPathway"/>
</dbReference>
<dbReference type="Proteomes" id="UP000295399">
    <property type="component" value="Unassembled WGS sequence"/>
</dbReference>
<keyword evidence="1" id="KW-0460">Magnesium</keyword>
<comment type="pathway">
    <text evidence="1">Phospholipid metabolism; phosphatidylglycerol biosynthesis; phosphatidylglycerol from CDP-diacylglycerol: step 2/2.</text>
</comment>
<comment type="caution">
    <text evidence="4">The sequence shown here is derived from an EMBL/GenBank/DDBJ whole genome shotgun (WGS) entry which is preliminary data.</text>
</comment>
<dbReference type="FunCoup" id="A0A4R2PRB7">
    <property type="interactions" value="145"/>
</dbReference>
<dbReference type="GO" id="GO:0009395">
    <property type="term" value="P:phospholipid catabolic process"/>
    <property type="evidence" value="ECO:0007669"/>
    <property type="project" value="UniProtKB-KW"/>
</dbReference>
<comment type="cofactor">
    <cofactor evidence="1">
        <name>Mg(2+)</name>
        <dbReference type="ChEBI" id="CHEBI:18420"/>
    </cofactor>
</comment>
<keyword evidence="1" id="KW-0479">Metal-binding</keyword>
<evidence type="ECO:0000313" key="5">
    <source>
        <dbReference type="Proteomes" id="UP000295399"/>
    </source>
</evidence>
<dbReference type="GO" id="GO:0005886">
    <property type="term" value="C:plasma membrane"/>
    <property type="evidence" value="ECO:0007669"/>
    <property type="project" value="UniProtKB-SubCell"/>
</dbReference>
<gene>
    <name evidence="4" type="ORF">EV659_101165</name>
</gene>
<dbReference type="CDD" id="cd06971">
    <property type="entry name" value="PgpA"/>
    <property type="match status" value="1"/>
</dbReference>
<evidence type="ECO:0000259" key="3">
    <source>
        <dbReference type="Pfam" id="PF04608"/>
    </source>
</evidence>
<keyword evidence="5" id="KW-1185">Reference proteome</keyword>
<feature type="transmembrane region" description="Helical" evidence="2">
    <location>
        <begin position="138"/>
        <end position="162"/>
    </location>
</feature>
<keyword evidence="1" id="KW-0442">Lipid degradation</keyword>
<evidence type="ECO:0000313" key="4">
    <source>
        <dbReference type="EMBL" id="TCP38267.1"/>
    </source>
</evidence>
<evidence type="ECO:0000256" key="2">
    <source>
        <dbReference type="SAM" id="Phobius"/>
    </source>
</evidence>
<keyword evidence="1 2" id="KW-0472">Membrane</keyword>
<dbReference type="PIRSF" id="PIRSF006162">
    <property type="entry name" value="PgpA"/>
    <property type="match status" value="1"/>
</dbReference>
<proteinExistence type="predicted"/>
<organism evidence="4 5">
    <name type="scientific">Rhodothalassium salexigens DSM 2132</name>
    <dbReference type="NCBI Taxonomy" id="1188247"/>
    <lineage>
        <taxon>Bacteria</taxon>
        <taxon>Pseudomonadati</taxon>
        <taxon>Pseudomonadota</taxon>
        <taxon>Alphaproteobacteria</taxon>
        <taxon>Rhodothalassiales</taxon>
        <taxon>Rhodothalassiaceae</taxon>
        <taxon>Rhodothalassium</taxon>
    </lineage>
</organism>
<comment type="function">
    <text evidence="1">Lipid phosphatase which dephosphorylates phosphatidylglycerophosphate (PGP) to phosphatidylglycerol (PG).</text>
</comment>
<keyword evidence="1 2" id="KW-0812">Transmembrane</keyword>
<dbReference type="SUPFAM" id="SSF101307">
    <property type="entry name" value="YutG-like"/>
    <property type="match status" value="1"/>
</dbReference>
<keyword evidence="1" id="KW-0378">Hydrolase</keyword>
<dbReference type="GO" id="GO:0008962">
    <property type="term" value="F:phosphatidylglycerophosphatase activity"/>
    <property type="evidence" value="ECO:0007669"/>
    <property type="project" value="UniProtKB-EC"/>
</dbReference>
<dbReference type="EC" id="3.1.3.27" evidence="1"/>
<keyword evidence="1" id="KW-0997">Cell inner membrane</keyword>
<feature type="transmembrane region" description="Helical" evidence="2">
    <location>
        <begin position="48"/>
        <end position="66"/>
    </location>
</feature>
<name>A0A4R2PRB7_RHOSA</name>
<dbReference type="InterPro" id="IPR036681">
    <property type="entry name" value="PgpA-like_sf"/>
</dbReference>
<sequence length="165" mass="17405">MRYDLEVRWAKLIATLFGVGKLRPAPGTWGSAVAVGLGWGLLTWGGPLLLFAGCAVVFITGLWAAGLHGHSTGRDDAPEVVIDEVVGQWLTMLPLPFLAGGMGWEGLVLAFALFRLFDITKPWPIRALDRRLKGGVGAMVDDAFAGTVAGLLVLALGLTLGLPSL</sequence>
<keyword evidence="1" id="KW-0443">Lipid metabolism</keyword>
<keyword evidence="1" id="KW-0595">Phospholipid degradation</keyword>
<reference evidence="4 5" key="1">
    <citation type="submission" date="2019-03" db="EMBL/GenBank/DDBJ databases">
        <title>Genomic Encyclopedia of Type Strains, Phase IV (KMG-IV): sequencing the most valuable type-strain genomes for metagenomic binning, comparative biology and taxonomic classification.</title>
        <authorList>
            <person name="Goeker M."/>
        </authorList>
    </citation>
    <scope>NUCLEOTIDE SEQUENCE [LARGE SCALE GENOMIC DNA]</scope>
    <source>
        <strain evidence="4 5">DSM 2132</strain>
    </source>
</reference>
<dbReference type="AlphaFoldDB" id="A0A4R2PRB7"/>
<dbReference type="InterPro" id="IPR026037">
    <property type="entry name" value="PgpA"/>
</dbReference>
<dbReference type="PANTHER" id="PTHR36305:SF1">
    <property type="entry name" value="PHOSPHATIDYLGLYCEROPHOSPHATASE A"/>
    <property type="match status" value="1"/>
</dbReference>
<keyword evidence="1" id="KW-1003">Cell membrane</keyword>
<dbReference type="UniPathway" id="UPA00084">
    <property type="reaction ID" value="UER00504"/>
</dbReference>
<keyword evidence="2" id="KW-1133">Transmembrane helix</keyword>
<dbReference type="EMBL" id="SLXO01000001">
    <property type="protein sequence ID" value="TCP38267.1"/>
    <property type="molecule type" value="Genomic_DNA"/>
</dbReference>
<comment type="catalytic activity">
    <reaction evidence="1">
        <text>a 1,2-diacyl-sn-glycero-3-phospho-(1'-sn-glycero-3'-phosphate) + H2O = a 1,2-diacyl-sn-glycero-3-phospho-(1'-sn-glycerol) + phosphate</text>
        <dbReference type="Rhea" id="RHEA:33751"/>
        <dbReference type="ChEBI" id="CHEBI:15377"/>
        <dbReference type="ChEBI" id="CHEBI:43474"/>
        <dbReference type="ChEBI" id="CHEBI:60110"/>
        <dbReference type="ChEBI" id="CHEBI:64716"/>
        <dbReference type="EC" id="3.1.3.27"/>
    </reaction>
</comment>
<comment type="subcellular location">
    <subcellularLocation>
        <location evidence="1">Cell inner membrane</location>
        <topology evidence="1">Multi-pass membrane protein</topology>
    </subcellularLocation>
</comment>
<dbReference type="InParanoid" id="A0A4R2PRB7"/>
<dbReference type="OrthoDB" id="9804091at2"/>
<feature type="domain" description="YutG/PgpA" evidence="3">
    <location>
        <begin position="12"/>
        <end position="156"/>
    </location>
</feature>
<protein>
    <recommendedName>
        <fullName evidence="1">Phosphatidylglycerophosphatase A</fullName>
        <ecNumber evidence="1">3.1.3.27</ecNumber>
    </recommendedName>
    <alternativeName>
        <fullName evidence="1">Phosphatidylglycerolphosphate phosphatase A</fullName>
    </alternativeName>
</protein>
<dbReference type="GO" id="GO:0046872">
    <property type="term" value="F:metal ion binding"/>
    <property type="evidence" value="ECO:0007669"/>
    <property type="project" value="UniProtKB-KW"/>
</dbReference>
<dbReference type="InterPro" id="IPR007686">
    <property type="entry name" value="YutG/PgpA"/>
</dbReference>
<dbReference type="RefSeq" id="WP_132706585.1">
    <property type="nucleotide sequence ID" value="NZ_JACIGF010000001.1"/>
</dbReference>
<evidence type="ECO:0000256" key="1">
    <source>
        <dbReference type="PIRNR" id="PIRNR006162"/>
    </source>
</evidence>
<dbReference type="PANTHER" id="PTHR36305">
    <property type="entry name" value="PHOSPHATIDYLGLYCEROPHOSPHATASE A"/>
    <property type="match status" value="1"/>
</dbReference>